<feature type="signal peptide" evidence="1">
    <location>
        <begin position="1"/>
        <end position="20"/>
    </location>
</feature>
<proteinExistence type="predicted"/>
<keyword evidence="3" id="KW-1185">Reference proteome</keyword>
<feature type="chain" id="PRO_5046203782" evidence="1">
    <location>
        <begin position="21"/>
        <end position="289"/>
    </location>
</feature>
<reference evidence="3" key="1">
    <citation type="journal article" date="2019" name="Int. J. Syst. Evol. Microbiol.">
        <title>The Global Catalogue of Microorganisms (GCM) 10K type strain sequencing project: providing services to taxonomists for standard genome sequencing and annotation.</title>
        <authorList>
            <consortium name="The Broad Institute Genomics Platform"/>
            <consortium name="The Broad Institute Genome Sequencing Center for Infectious Disease"/>
            <person name="Wu L."/>
            <person name="Ma J."/>
        </authorList>
    </citation>
    <scope>NUCLEOTIDE SEQUENCE [LARGE SCALE GENOMIC DNA]</scope>
    <source>
        <strain evidence="3">CGMCC 4.1467</strain>
    </source>
</reference>
<name>A0ABW2LEH5_9BACT</name>
<accession>A0ABW2LEH5</accession>
<sequence>MNLKKLLPILLACAVLPGHAETEAPANAGKSYVLVSENPERPVGLETTISDVMSMENGKISMGTPQGDFEGNMEMKTTKVTETKNESESKIIAKVTRSETLQKMTMNGQEMPQPPQMLPLVGMPLVLTLKDGEWSGVREDGGEFNEAEQAELSNVERSVSGIEDKNIYGTEPRKPGDTWTVDAKDMAMVDAADDVNGSVKMSFDKVGEHEGTECAFLTGKIEMSGSAPGGTEADGTMSLNGTFKIIRSLKHQVDLVRNMDGTMKIEMKTPAGAMKMSGPTVMKRTVEVK</sequence>
<evidence type="ECO:0000313" key="2">
    <source>
        <dbReference type="EMBL" id="MFC7339186.1"/>
    </source>
</evidence>
<keyword evidence="1" id="KW-0732">Signal</keyword>
<comment type="caution">
    <text evidence="2">The sequence shown here is derived from an EMBL/GenBank/DDBJ whole genome shotgun (WGS) entry which is preliminary data.</text>
</comment>
<dbReference type="Proteomes" id="UP001596472">
    <property type="component" value="Unassembled WGS sequence"/>
</dbReference>
<dbReference type="RefSeq" id="WP_379715516.1">
    <property type="nucleotide sequence ID" value="NZ_JBHTBS010000013.1"/>
</dbReference>
<evidence type="ECO:0000256" key="1">
    <source>
        <dbReference type="SAM" id="SignalP"/>
    </source>
</evidence>
<evidence type="ECO:0000313" key="3">
    <source>
        <dbReference type="Proteomes" id="UP001596472"/>
    </source>
</evidence>
<organism evidence="2 3">
    <name type="scientific">Haloferula chungangensis</name>
    <dbReference type="NCBI Taxonomy" id="1048331"/>
    <lineage>
        <taxon>Bacteria</taxon>
        <taxon>Pseudomonadati</taxon>
        <taxon>Verrucomicrobiota</taxon>
        <taxon>Verrucomicrobiia</taxon>
        <taxon>Verrucomicrobiales</taxon>
        <taxon>Verrucomicrobiaceae</taxon>
        <taxon>Haloferula</taxon>
    </lineage>
</organism>
<protein>
    <submittedName>
        <fullName evidence="2">Uncharacterized protein</fullName>
    </submittedName>
</protein>
<gene>
    <name evidence="2" type="ORF">ACFQY0_18475</name>
</gene>
<dbReference type="EMBL" id="JBHTBS010000013">
    <property type="protein sequence ID" value="MFC7339186.1"/>
    <property type="molecule type" value="Genomic_DNA"/>
</dbReference>